<organism evidence="6 7">
    <name type="scientific">Aerococcus agrisoli</name>
    <dbReference type="NCBI Taxonomy" id="2487350"/>
    <lineage>
        <taxon>Bacteria</taxon>
        <taxon>Bacillati</taxon>
        <taxon>Bacillota</taxon>
        <taxon>Bacilli</taxon>
        <taxon>Lactobacillales</taxon>
        <taxon>Aerococcaceae</taxon>
        <taxon>Aerococcus</taxon>
    </lineage>
</organism>
<name>A0A3N4G7A1_9LACT</name>
<sequence>MNSVKIGPIRLGEGKPKIIVPITEETDMDILDCANFYRRQPGDIVEWRLDFYEDFSDYERLVELCKRVKTTIQKPLLVTFRTLGEGGEASIGKGQYVEMYRRIIQTKAVDAIDIEFDRGQDILDNLIPYAHKYKVKVIVSHHDFIKTPSEKAMIEKLRAMGQTEADICKMAVMPHDTADVLRLMTATHQTSTIIDQPLITMSMGAMGRVTRVAGEVFHSVATFGAIEGMISAPGQMDVEAIEDIMMELSLEEDPFDDDY</sequence>
<dbReference type="UniPathway" id="UPA00053">
    <property type="reaction ID" value="UER00086"/>
</dbReference>
<dbReference type="Pfam" id="PF01487">
    <property type="entry name" value="DHquinase_I"/>
    <property type="match status" value="1"/>
</dbReference>
<comment type="subunit">
    <text evidence="5">Homodimer.</text>
</comment>
<accession>A0A3N4G7A1</accession>
<comment type="caution">
    <text evidence="6">The sequence shown here is derived from an EMBL/GenBank/DDBJ whole genome shotgun (WGS) entry which is preliminary data.</text>
</comment>
<keyword evidence="7" id="KW-1185">Reference proteome</keyword>
<dbReference type="PANTHER" id="PTHR43699">
    <property type="entry name" value="3-DEHYDROQUINATE DEHYDRATASE"/>
    <property type="match status" value="1"/>
</dbReference>
<comment type="caution">
    <text evidence="5">Lacks conserved residue(s) required for the propagation of feature annotation.</text>
</comment>
<keyword evidence="2 5" id="KW-0057">Aromatic amino acid biosynthesis</keyword>
<evidence type="ECO:0000256" key="3">
    <source>
        <dbReference type="ARBA" id="ARBA00023239"/>
    </source>
</evidence>
<keyword evidence="5" id="KW-0028">Amino-acid biosynthesis</keyword>
<feature type="active site" description="Proton donor/acceptor" evidence="5">
    <location>
        <position position="142"/>
    </location>
</feature>
<comment type="similarity">
    <text evidence="5">Belongs to the type-I 3-dehydroquinase family.</text>
</comment>
<feature type="active site" description="Schiff-base intermediate with substrate" evidence="5">
    <location>
        <position position="169"/>
    </location>
</feature>
<dbReference type="Proteomes" id="UP000273977">
    <property type="component" value="Unassembled WGS sequence"/>
</dbReference>
<dbReference type="AlphaFoldDB" id="A0A3N4G7A1"/>
<dbReference type="PANTHER" id="PTHR43699:SF1">
    <property type="entry name" value="3-DEHYDROQUINATE DEHYDRATASE"/>
    <property type="match status" value="1"/>
</dbReference>
<evidence type="ECO:0000256" key="4">
    <source>
        <dbReference type="ARBA" id="ARBA00023270"/>
    </source>
</evidence>
<feature type="binding site" evidence="5">
    <location>
        <begin position="46"/>
        <end position="48"/>
    </location>
    <ligand>
        <name>3-dehydroquinate</name>
        <dbReference type="ChEBI" id="CHEBI:32364"/>
    </ligand>
</feature>
<feature type="binding site" evidence="5">
    <location>
        <position position="81"/>
    </location>
    <ligand>
        <name>3-dehydroquinate</name>
        <dbReference type="ChEBI" id="CHEBI:32364"/>
    </ligand>
</feature>
<dbReference type="Gene3D" id="3.20.20.70">
    <property type="entry name" value="Aldolase class I"/>
    <property type="match status" value="1"/>
</dbReference>
<dbReference type="HAMAP" id="MF_00214">
    <property type="entry name" value="AroD"/>
    <property type="match status" value="1"/>
</dbReference>
<feature type="binding site" evidence="5">
    <location>
        <position position="235"/>
    </location>
    <ligand>
        <name>3-dehydroquinate</name>
        <dbReference type="ChEBI" id="CHEBI:32364"/>
    </ligand>
</feature>
<dbReference type="GO" id="GO:0003855">
    <property type="term" value="F:3-dehydroquinate dehydratase activity"/>
    <property type="evidence" value="ECO:0007669"/>
    <property type="project" value="UniProtKB-UniRule"/>
</dbReference>
<dbReference type="CDD" id="cd00502">
    <property type="entry name" value="DHQase_I"/>
    <property type="match status" value="1"/>
</dbReference>
<evidence type="ECO:0000313" key="7">
    <source>
        <dbReference type="Proteomes" id="UP000273977"/>
    </source>
</evidence>
<evidence type="ECO:0000256" key="1">
    <source>
        <dbReference type="ARBA" id="ARBA00001864"/>
    </source>
</evidence>
<dbReference type="GO" id="GO:0009423">
    <property type="term" value="P:chorismate biosynthetic process"/>
    <property type="evidence" value="ECO:0007669"/>
    <property type="project" value="UniProtKB-UniRule"/>
</dbReference>
<dbReference type="RefSeq" id="WP_123780820.1">
    <property type="nucleotide sequence ID" value="NZ_RKMG01000026.1"/>
</dbReference>
<evidence type="ECO:0000256" key="5">
    <source>
        <dbReference type="HAMAP-Rule" id="MF_00214"/>
    </source>
</evidence>
<comment type="function">
    <text evidence="5">Involved in the third step of the chorismate pathway, which leads to the biosynthesis of aromatic amino acids. Catalyzes the cis-dehydration of 3-dehydroquinate (DHQ) and introduces the first double bond of the aromatic ring to yield 3-dehydroshikimate.</text>
</comment>
<evidence type="ECO:0000256" key="2">
    <source>
        <dbReference type="ARBA" id="ARBA00023141"/>
    </source>
</evidence>
<comment type="catalytic activity">
    <reaction evidence="1 5">
        <text>3-dehydroquinate = 3-dehydroshikimate + H2O</text>
        <dbReference type="Rhea" id="RHEA:21096"/>
        <dbReference type="ChEBI" id="CHEBI:15377"/>
        <dbReference type="ChEBI" id="CHEBI:16630"/>
        <dbReference type="ChEBI" id="CHEBI:32364"/>
        <dbReference type="EC" id="4.2.1.10"/>
    </reaction>
</comment>
<feature type="binding site" evidence="5">
    <location>
        <position position="211"/>
    </location>
    <ligand>
        <name>3-dehydroquinate</name>
        <dbReference type="ChEBI" id="CHEBI:32364"/>
    </ligand>
</feature>
<dbReference type="OrthoDB" id="9813659at2"/>
<dbReference type="EC" id="4.2.1.10" evidence="5"/>
<proteinExistence type="inferred from homology"/>
<dbReference type="FunFam" id="3.20.20.70:FF:000047">
    <property type="entry name" value="3-dehydroquinate dehydratase"/>
    <property type="match status" value="1"/>
</dbReference>
<comment type="pathway">
    <text evidence="5">Metabolic intermediate biosynthesis; chorismate biosynthesis; chorismate from D-erythrose 4-phosphate and phosphoenolpyruvate: step 3/7.</text>
</comment>
<reference evidence="6 7" key="1">
    <citation type="submission" date="2018-11" db="EMBL/GenBank/DDBJ databases">
        <title>Aerococcus sp. SJQ22, whole genome shotgun sequence.</title>
        <authorList>
            <person name="Sun L."/>
            <person name="Gao X."/>
            <person name="Chen W."/>
            <person name="Huang K."/>
        </authorList>
    </citation>
    <scope>NUCLEOTIDE SEQUENCE [LARGE SCALE GENOMIC DNA]</scope>
    <source>
        <strain evidence="6 7">SJQ22</strain>
    </source>
</reference>
<dbReference type="InterPro" id="IPR050146">
    <property type="entry name" value="Type-I_3-dehydroquinase"/>
</dbReference>
<protein>
    <recommendedName>
        <fullName evidence="5">3-dehydroquinate dehydratase</fullName>
        <shortName evidence="5">3-dehydroquinase</shortName>
        <ecNumber evidence="5">4.2.1.10</ecNumber>
    </recommendedName>
    <alternativeName>
        <fullName evidence="5">Type I DHQase</fullName>
    </alternativeName>
    <alternativeName>
        <fullName evidence="5">Type I dehydroquinase</fullName>
        <shortName evidence="5">DHQ1</shortName>
    </alternativeName>
</protein>
<dbReference type="InterPro" id="IPR001381">
    <property type="entry name" value="DHquinase_I"/>
</dbReference>
<dbReference type="EMBL" id="RKMG01000026">
    <property type="protein sequence ID" value="RPA57968.1"/>
    <property type="molecule type" value="Genomic_DNA"/>
</dbReference>
<keyword evidence="3 5" id="KW-0456">Lyase</keyword>
<dbReference type="SUPFAM" id="SSF51569">
    <property type="entry name" value="Aldolase"/>
    <property type="match status" value="1"/>
</dbReference>
<evidence type="ECO:0000313" key="6">
    <source>
        <dbReference type="EMBL" id="RPA57968.1"/>
    </source>
</evidence>
<gene>
    <name evidence="5 6" type="primary">aroD</name>
    <name evidence="6" type="ORF">EF384_07595</name>
</gene>
<dbReference type="GO" id="GO:0008652">
    <property type="term" value="P:amino acid biosynthetic process"/>
    <property type="evidence" value="ECO:0007669"/>
    <property type="project" value="UniProtKB-KW"/>
</dbReference>
<dbReference type="GO" id="GO:0009073">
    <property type="term" value="P:aromatic amino acid family biosynthetic process"/>
    <property type="evidence" value="ECO:0007669"/>
    <property type="project" value="UniProtKB-KW"/>
</dbReference>
<dbReference type="GO" id="GO:0046279">
    <property type="term" value="P:3,4-dihydroxybenzoate biosynthetic process"/>
    <property type="evidence" value="ECO:0007669"/>
    <property type="project" value="UniProtKB-ARBA"/>
</dbReference>
<dbReference type="NCBIfam" id="TIGR01093">
    <property type="entry name" value="aroD"/>
    <property type="match status" value="1"/>
</dbReference>
<feature type="binding site" evidence="5">
    <location>
        <position position="231"/>
    </location>
    <ligand>
        <name>3-dehydroquinate</name>
        <dbReference type="ChEBI" id="CHEBI:32364"/>
    </ligand>
</feature>
<keyword evidence="4 5" id="KW-0704">Schiff base</keyword>
<dbReference type="InterPro" id="IPR013785">
    <property type="entry name" value="Aldolase_TIM"/>
</dbReference>